<comment type="caution">
    <text evidence="1">The sequence shown here is derived from an EMBL/GenBank/DDBJ whole genome shotgun (WGS) entry which is preliminary data.</text>
</comment>
<protein>
    <recommendedName>
        <fullName evidence="3">Tat (Twin-arginine translocation) pathway signal sequence</fullName>
    </recommendedName>
</protein>
<dbReference type="Proteomes" id="UP001596395">
    <property type="component" value="Unassembled WGS sequence"/>
</dbReference>
<organism evidence="1 2">
    <name type="scientific">Halorubellus litoreus</name>
    <dbReference type="NCBI Taxonomy" id="755308"/>
    <lineage>
        <taxon>Archaea</taxon>
        <taxon>Methanobacteriati</taxon>
        <taxon>Methanobacteriota</taxon>
        <taxon>Stenosarchaea group</taxon>
        <taxon>Halobacteria</taxon>
        <taxon>Halobacteriales</taxon>
        <taxon>Halorubellaceae</taxon>
        <taxon>Halorubellus</taxon>
    </lineage>
</organism>
<evidence type="ECO:0000313" key="1">
    <source>
        <dbReference type="EMBL" id="MFC6955509.1"/>
    </source>
</evidence>
<evidence type="ECO:0008006" key="3">
    <source>
        <dbReference type="Google" id="ProtNLM"/>
    </source>
</evidence>
<reference evidence="1 2" key="1">
    <citation type="journal article" date="2019" name="Int. J. Syst. Evol. Microbiol.">
        <title>The Global Catalogue of Microorganisms (GCM) 10K type strain sequencing project: providing services to taxonomists for standard genome sequencing and annotation.</title>
        <authorList>
            <consortium name="The Broad Institute Genomics Platform"/>
            <consortium name="The Broad Institute Genome Sequencing Center for Infectious Disease"/>
            <person name="Wu L."/>
            <person name="Ma J."/>
        </authorList>
    </citation>
    <scope>NUCLEOTIDE SEQUENCE [LARGE SCALE GENOMIC DNA]</scope>
    <source>
        <strain evidence="1 2">GX26</strain>
    </source>
</reference>
<dbReference type="AlphaFoldDB" id="A0ABD5VPQ7"/>
<dbReference type="EMBL" id="JBHSXN010000006">
    <property type="protein sequence ID" value="MFC6955509.1"/>
    <property type="molecule type" value="Genomic_DNA"/>
</dbReference>
<evidence type="ECO:0000313" key="2">
    <source>
        <dbReference type="Proteomes" id="UP001596395"/>
    </source>
</evidence>
<dbReference type="PROSITE" id="PS51257">
    <property type="entry name" value="PROKAR_LIPOPROTEIN"/>
    <property type="match status" value="1"/>
</dbReference>
<dbReference type="RefSeq" id="WP_336352427.1">
    <property type="nucleotide sequence ID" value="NZ_JAZAQL010000006.1"/>
</dbReference>
<keyword evidence="2" id="KW-1185">Reference proteome</keyword>
<sequence length="150" mass="16936">MDRRQFLLGTTGVVAGCAGCSTLSSQSVTLNLVVFNHSEYSHRVEFELFRTDAESPQQGGPTNPEASVYFERIDVEPPQEVANGPSMTQRDAVAESRPYVVRYRVWREYGSSNYPGVYDEDHVHFFPPDDDGDSDAVIFDIYSEGEMERR</sequence>
<name>A0ABD5VPQ7_9EURY</name>
<proteinExistence type="predicted"/>
<gene>
    <name evidence="1" type="ORF">ACFQGB_21830</name>
</gene>
<accession>A0ABD5VPQ7</accession>